<dbReference type="InterPro" id="IPR011162">
    <property type="entry name" value="MHC_I/II-like_Ag-recog"/>
</dbReference>
<accession>A0A8J6AGZ4</accession>
<sequence length="188" mass="20434">MSGGPWPSSPPAPSPRDTLGARQGGSTRVSPPASRLPLPALFLHCDVPASQEESRFISVGYVDDTQFVRFDSDAWGLRAEPRAPWMKQEGPEYWEQETRVSRSNALVYRASLSTCAATTTRARWVSTAGPAQPRPPPHGRARTPRLRVRASPRGRLGCRDPPPGKSRGLIPATSQFRFVPGGRAGPRG</sequence>
<evidence type="ECO:0000256" key="4">
    <source>
        <dbReference type="ARBA" id="ARBA00023136"/>
    </source>
</evidence>
<dbReference type="GO" id="GO:0002486">
    <property type="term" value="P:antigen processing and presentation of endogenous peptide antigen via MHC class I via ER pathway, TAP-independent"/>
    <property type="evidence" value="ECO:0007669"/>
    <property type="project" value="TreeGrafter"/>
</dbReference>
<dbReference type="GO" id="GO:0006955">
    <property type="term" value="P:immune response"/>
    <property type="evidence" value="ECO:0007669"/>
    <property type="project" value="TreeGrafter"/>
</dbReference>
<dbReference type="PANTHER" id="PTHR16675">
    <property type="entry name" value="MHC CLASS I-RELATED"/>
    <property type="match status" value="1"/>
</dbReference>
<dbReference type="Pfam" id="PF00129">
    <property type="entry name" value="MHC_I"/>
    <property type="match status" value="1"/>
</dbReference>
<dbReference type="GO" id="GO:0030670">
    <property type="term" value="C:phagocytic vesicle membrane"/>
    <property type="evidence" value="ECO:0007669"/>
    <property type="project" value="UniProtKB-ARBA"/>
</dbReference>
<keyword evidence="3" id="KW-0391">Immunity</keyword>
<dbReference type="GO" id="GO:0042612">
    <property type="term" value="C:MHC class I protein complex"/>
    <property type="evidence" value="ECO:0007669"/>
    <property type="project" value="UniProtKB-KW"/>
</dbReference>
<proteinExistence type="predicted"/>
<dbReference type="EMBL" id="JAGFMF010011529">
    <property type="protein sequence ID" value="KAG8520648.1"/>
    <property type="molecule type" value="Genomic_DNA"/>
</dbReference>
<dbReference type="InterPro" id="IPR037055">
    <property type="entry name" value="MHC_I-like_Ag-recog_sf"/>
</dbReference>
<keyword evidence="5" id="KW-0325">Glycoprotein</keyword>
<comment type="subcellular location">
    <subcellularLocation>
        <location evidence="1">Membrane</location>
        <topology evidence="1">Single-pass membrane protein</topology>
    </subcellularLocation>
</comment>
<evidence type="ECO:0000313" key="8">
    <source>
        <dbReference type="EMBL" id="KAG8520648.1"/>
    </source>
</evidence>
<gene>
    <name evidence="8" type="ORF">J0S82_000367</name>
</gene>
<dbReference type="GO" id="GO:0005615">
    <property type="term" value="C:extracellular space"/>
    <property type="evidence" value="ECO:0007669"/>
    <property type="project" value="TreeGrafter"/>
</dbReference>
<reference evidence="8" key="1">
    <citation type="journal article" date="2021" name="Evol. Appl.">
        <title>The genome of the Pyrenean desman and the effects of bottlenecks and inbreeding on the genomic landscape of an endangered species.</title>
        <authorList>
            <person name="Escoda L."/>
            <person name="Castresana J."/>
        </authorList>
    </citation>
    <scope>NUCLEOTIDE SEQUENCE</scope>
    <source>
        <strain evidence="8">IBE-C5619</strain>
    </source>
</reference>
<evidence type="ECO:0000256" key="2">
    <source>
        <dbReference type="ARBA" id="ARBA00022451"/>
    </source>
</evidence>
<keyword evidence="9" id="KW-1185">Reference proteome</keyword>
<evidence type="ECO:0000256" key="1">
    <source>
        <dbReference type="ARBA" id="ARBA00004167"/>
    </source>
</evidence>
<protein>
    <submittedName>
        <fullName evidence="8">HLA class I histocompatibility antigen, B-48 alpha chain</fullName>
    </submittedName>
</protein>
<dbReference type="InterPro" id="IPR011161">
    <property type="entry name" value="MHC_I-like_Ag-recog"/>
</dbReference>
<evidence type="ECO:0000256" key="6">
    <source>
        <dbReference type="SAM" id="MobiDB-lite"/>
    </source>
</evidence>
<feature type="compositionally biased region" description="Basic residues" evidence="6">
    <location>
        <begin position="137"/>
        <end position="152"/>
    </location>
</feature>
<feature type="domain" description="MHC class I-like antigen recognition-like" evidence="7">
    <location>
        <begin position="50"/>
        <end position="116"/>
    </location>
</feature>
<dbReference type="GO" id="GO:0009897">
    <property type="term" value="C:external side of plasma membrane"/>
    <property type="evidence" value="ECO:0007669"/>
    <property type="project" value="TreeGrafter"/>
</dbReference>
<organism evidence="8 9">
    <name type="scientific">Galemys pyrenaicus</name>
    <name type="common">Iberian desman</name>
    <name type="synonym">Pyrenean desman</name>
    <dbReference type="NCBI Taxonomy" id="202257"/>
    <lineage>
        <taxon>Eukaryota</taxon>
        <taxon>Metazoa</taxon>
        <taxon>Chordata</taxon>
        <taxon>Craniata</taxon>
        <taxon>Vertebrata</taxon>
        <taxon>Euteleostomi</taxon>
        <taxon>Mammalia</taxon>
        <taxon>Eutheria</taxon>
        <taxon>Laurasiatheria</taxon>
        <taxon>Eulipotyphla</taxon>
        <taxon>Talpidae</taxon>
        <taxon>Galemys</taxon>
    </lineage>
</organism>
<dbReference type="GO" id="GO:0002476">
    <property type="term" value="P:antigen processing and presentation of endogenous peptide antigen via MHC class Ib"/>
    <property type="evidence" value="ECO:0007669"/>
    <property type="project" value="TreeGrafter"/>
</dbReference>
<dbReference type="PANTHER" id="PTHR16675:SF251">
    <property type="entry name" value="HLA CLASS I HISTOCOMPATIBILITY ANTIGEN, C ALPHA CHAIN"/>
    <property type="match status" value="1"/>
</dbReference>
<dbReference type="Proteomes" id="UP000700334">
    <property type="component" value="Unassembled WGS sequence"/>
</dbReference>
<evidence type="ECO:0000256" key="3">
    <source>
        <dbReference type="ARBA" id="ARBA00022859"/>
    </source>
</evidence>
<evidence type="ECO:0000259" key="7">
    <source>
        <dbReference type="Pfam" id="PF00129"/>
    </source>
</evidence>
<evidence type="ECO:0000313" key="9">
    <source>
        <dbReference type="Proteomes" id="UP000700334"/>
    </source>
</evidence>
<evidence type="ECO:0000256" key="5">
    <source>
        <dbReference type="ARBA" id="ARBA00023180"/>
    </source>
</evidence>
<feature type="region of interest" description="Disordered" evidence="6">
    <location>
        <begin position="125"/>
        <end position="188"/>
    </location>
</feature>
<feature type="region of interest" description="Disordered" evidence="6">
    <location>
        <begin position="1"/>
        <end position="35"/>
    </location>
</feature>
<dbReference type="Gene3D" id="3.30.500.10">
    <property type="entry name" value="MHC class I-like antigen recognition-like"/>
    <property type="match status" value="1"/>
</dbReference>
<dbReference type="GO" id="GO:0005102">
    <property type="term" value="F:signaling receptor binding"/>
    <property type="evidence" value="ECO:0007669"/>
    <property type="project" value="TreeGrafter"/>
</dbReference>
<keyword evidence="4" id="KW-0472">Membrane</keyword>
<dbReference type="SUPFAM" id="SSF54452">
    <property type="entry name" value="MHC antigen-recognition domain"/>
    <property type="match status" value="1"/>
</dbReference>
<dbReference type="InterPro" id="IPR050208">
    <property type="entry name" value="MHC_class-I_related"/>
</dbReference>
<dbReference type="AlphaFoldDB" id="A0A8J6AGZ4"/>
<comment type="caution">
    <text evidence="8">The sequence shown here is derived from an EMBL/GenBank/DDBJ whole genome shotgun (WGS) entry which is preliminary data.</text>
</comment>
<name>A0A8J6AGZ4_GALPY</name>
<keyword evidence="2" id="KW-0490">MHC I</keyword>
<dbReference type="OrthoDB" id="8936120at2759"/>
<dbReference type="GO" id="GO:0042605">
    <property type="term" value="F:peptide antigen binding"/>
    <property type="evidence" value="ECO:0007669"/>
    <property type="project" value="TreeGrafter"/>
</dbReference>
<dbReference type="GO" id="GO:0001916">
    <property type="term" value="P:positive regulation of T cell mediated cytotoxicity"/>
    <property type="evidence" value="ECO:0007669"/>
    <property type="project" value="TreeGrafter"/>
</dbReference>
<dbReference type="GO" id="GO:0098553">
    <property type="term" value="C:lumenal side of endoplasmic reticulum membrane"/>
    <property type="evidence" value="ECO:0007669"/>
    <property type="project" value="UniProtKB-ARBA"/>
</dbReference>